<feature type="domain" description="Helix-turn-helix" evidence="1">
    <location>
        <begin position="8"/>
        <end position="55"/>
    </location>
</feature>
<accession>A0ABD7HFP5</accession>
<comment type="caution">
    <text evidence="2">The sequence shown here is derived from an EMBL/GenBank/DDBJ whole genome shotgun (WGS) entry which is preliminary data.</text>
</comment>
<evidence type="ECO:0000313" key="2">
    <source>
        <dbReference type="EMBL" id="RIT26799.1"/>
    </source>
</evidence>
<dbReference type="RefSeq" id="WP_100472628.1">
    <property type="nucleotide sequence ID" value="NZ_JAMLCL010000019.1"/>
</dbReference>
<dbReference type="InterPro" id="IPR036388">
    <property type="entry name" value="WH-like_DNA-bd_sf"/>
</dbReference>
<dbReference type="Gene3D" id="1.10.10.10">
    <property type="entry name" value="Winged helix-like DNA-binding domain superfamily/Winged helix DNA-binding domain"/>
    <property type="match status" value="1"/>
</dbReference>
<organism evidence="2 3">
    <name type="scientific">Mycobacteroides abscessus</name>
    <dbReference type="NCBI Taxonomy" id="36809"/>
    <lineage>
        <taxon>Bacteria</taxon>
        <taxon>Bacillati</taxon>
        <taxon>Actinomycetota</taxon>
        <taxon>Actinomycetes</taxon>
        <taxon>Mycobacteriales</taxon>
        <taxon>Mycobacteriaceae</taxon>
        <taxon>Mycobacteroides</taxon>
    </lineage>
</organism>
<dbReference type="AlphaFoldDB" id="A0ABD7HFP5"/>
<dbReference type="GO" id="GO:0003677">
    <property type="term" value="F:DNA binding"/>
    <property type="evidence" value="ECO:0007669"/>
    <property type="project" value="UniProtKB-KW"/>
</dbReference>
<proteinExistence type="predicted"/>
<evidence type="ECO:0000313" key="3">
    <source>
        <dbReference type="Proteomes" id="UP000284557"/>
    </source>
</evidence>
<protein>
    <submittedName>
        <fullName evidence="2">DNA-binding protein</fullName>
    </submittedName>
</protein>
<evidence type="ECO:0000259" key="1">
    <source>
        <dbReference type="Pfam" id="PF12728"/>
    </source>
</evidence>
<reference evidence="2 3" key="1">
    <citation type="submission" date="2018-08" db="EMBL/GenBank/DDBJ databases">
        <title>Linezolid Resistance in Mycobacterium abscessus: MIC Distribution and Comprehensive Investigation of Resistance Mechanisms.</title>
        <authorList>
            <person name="Ye M."/>
            <person name="Xu L."/>
            <person name="Zou Y."/>
            <person name="Li B."/>
            <person name="Guo Q."/>
            <person name="Zhang Y."/>
            <person name="Zhan M."/>
            <person name="Xu B."/>
            <person name="Yu F."/>
            <person name="Zhang Z."/>
            <person name="Chu H."/>
        </authorList>
    </citation>
    <scope>NUCLEOTIDE SEQUENCE [LARGE SCALE GENOMIC DNA]</scope>
    <source>
        <strain evidence="2 3">G143</strain>
    </source>
</reference>
<keyword evidence="2" id="KW-0238">DNA-binding</keyword>
<dbReference type="Pfam" id="PF12728">
    <property type="entry name" value="HTH_17"/>
    <property type="match status" value="1"/>
</dbReference>
<dbReference type="EMBL" id="QXBN01000060">
    <property type="protein sequence ID" value="RIT26799.1"/>
    <property type="molecule type" value="Genomic_DNA"/>
</dbReference>
<dbReference type="InterPro" id="IPR009061">
    <property type="entry name" value="DNA-bd_dom_put_sf"/>
</dbReference>
<dbReference type="InterPro" id="IPR041657">
    <property type="entry name" value="HTH_17"/>
</dbReference>
<gene>
    <name evidence="2" type="ORF">D2E76_27895</name>
</gene>
<dbReference type="Proteomes" id="UP000284557">
    <property type="component" value="Unassembled WGS sequence"/>
</dbReference>
<sequence>MTLAEDCWLTRPEVSERMKVPKKTLAQWASQGRGPKYHKFGGHVRYRLSDVIAWETSQLVGGAA</sequence>
<dbReference type="SUPFAM" id="SSF46955">
    <property type="entry name" value="Putative DNA-binding domain"/>
    <property type="match status" value="1"/>
</dbReference>
<name>A0ABD7HFP5_9MYCO</name>